<keyword evidence="4" id="KW-0798">TonB box</keyword>
<dbReference type="InterPro" id="IPR000531">
    <property type="entry name" value="Beta-barrel_TonB"/>
</dbReference>
<dbReference type="EMBL" id="ARYK01000001">
    <property type="protein sequence ID" value="KCZ94310.1"/>
    <property type="molecule type" value="Genomic_DNA"/>
</dbReference>
<dbReference type="RefSeq" id="WP_035613385.1">
    <property type="nucleotide sequence ID" value="NZ_ARYK01000001.1"/>
</dbReference>
<dbReference type="GO" id="GO:0009279">
    <property type="term" value="C:cell outer membrane"/>
    <property type="evidence" value="ECO:0007669"/>
    <property type="project" value="UniProtKB-SubCell"/>
</dbReference>
<dbReference type="InterPro" id="IPR036942">
    <property type="entry name" value="Beta-barrel_TonB_sf"/>
</dbReference>
<dbReference type="PATRIC" id="fig|1280950.3.peg.612"/>
<keyword evidence="2 4" id="KW-0472">Membrane</keyword>
<evidence type="ECO:0000256" key="2">
    <source>
        <dbReference type="ARBA" id="ARBA00023136"/>
    </source>
</evidence>
<name>A0A059FUC4_9PROT</name>
<dbReference type="PANTHER" id="PTHR40980:SF5">
    <property type="entry name" value="TONB-DEPENDENT RECEPTOR"/>
    <property type="match status" value="1"/>
</dbReference>
<proteinExistence type="inferred from homology"/>
<dbReference type="AlphaFoldDB" id="A0A059FUC4"/>
<dbReference type="InterPro" id="IPR037066">
    <property type="entry name" value="Plug_dom_sf"/>
</dbReference>
<keyword evidence="3" id="KW-0998">Cell outer membrane</keyword>
<evidence type="ECO:0000259" key="6">
    <source>
        <dbReference type="Pfam" id="PF00593"/>
    </source>
</evidence>
<evidence type="ECO:0000313" key="9">
    <source>
        <dbReference type="Proteomes" id="UP000025171"/>
    </source>
</evidence>
<feature type="signal peptide" evidence="5">
    <location>
        <begin position="1"/>
        <end position="25"/>
    </location>
</feature>
<dbReference type="SUPFAM" id="SSF56935">
    <property type="entry name" value="Porins"/>
    <property type="match status" value="1"/>
</dbReference>
<feature type="domain" description="TonB-dependent receptor-like beta-barrel" evidence="6">
    <location>
        <begin position="358"/>
        <end position="773"/>
    </location>
</feature>
<evidence type="ECO:0000256" key="4">
    <source>
        <dbReference type="RuleBase" id="RU003357"/>
    </source>
</evidence>
<comment type="subcellular location">
    <subcellularLocation>
        <location evidence="1 4">Cell outer membrane</location>
    </subcellularLocation>
</comment>
<comment type="similarity">
    <text evidence="4">Belongs to the TonB-dependent receptor family.</text>
</comment>
<dbReference type="eggNOG" id="COG4771">
    <property type="taxonomic scope" value="Bacteria"/>
</dbReference>
<accession>A0A059FUC4</accession>
<protein>
    <submittedName>
        <fullName evidence="8">TonB-dependent receptor</fullName>
    </submittedName>
</protein>
<organism evidence="8 9">
    <name type="scientific">Hyphomonas johnsonii MHS-2</name>
    <dbReference type="NCBI Taxonomy" id="1280950"/>
    <lineage>
        <taxon>Bacteria</taxon>
        <taxon>Pseudomonadati</taxon>
        <taxon>Pseudomonadota</taxon>
        <taxon>Alphaproteobacteria</taxon>
        <taxon>Hyphomonadales</taxon>
        <taxon>Hyphomonadaceae</taxon>
        <taxon>Hyphomonas</taxon>
    </lineage>
</organism>
<comment type="caution">
    <text evidence="8">The sequence shown here is derived from an EMBL/GenBank/DDBJ whole genome shotgun (WGS) entry which is preliminary data.</text>
</comment>
<evidence type="ECO:0000256" key="1">
    <source>
        <dbReference type="ARBA" id="ARBA00004442"/>
    </source>
</evidence>
<dbReference type="Pfam" id="PF07715">
    <property type="entry name" value="Plug"/>
    <property type="match status" value="1"/>
</dbReference>
<evidence type="ECO:0000256" key="5">
    <source>
        <dbReference type="SAM" id="SignalP"/>
    </source>
</evidence>
<evidence type="ECO:0000313" key="8">
    <source>
        <dbReference type="EMBL" id="KCZ94310.1"/>
    </source>
</evidence>
<reference evidence="8 9" key="1">
    <citation type="journal article" date="2014" name="Antonie Van Leeuwenhoek">
        <title>Hyphomonas beringensis sp. nov. and Hyphomonas chukchiensis sp. nov., isolated from surface seawater of the Bering Sea and Chukchi Sea.</title>
        <authorList>
            <person name="Li C."/>
            <person name="Lai Q."/>
            <person name="Li G."/>
            <person name="Dong C."/>
            <person name="Wang J."/>
            <person name="Liao Y."/>
            <person name="Shao Z."/>
        </authorList>
    </citation>
    <scope>NUCLEOTIDE SEQUENCE [LARGE SCALE GENOMIC DNA]</scope>
    <source>
        <strain evidence="8 9">MHS-2</strain>
    </source>
</reference>
<dbReference type="InterPro" id="IPR012910">
    <property type="entry name" value="Plug_dom"/>
</dbReference>
<evidence type="ECO:0000259" key="7">
    <source>
        <dbReference type="Pfam" id="PF07715"/>
    </source>
</evidence>
<dbReference type="Gene3D" id="2.40.170.20">
    <property type="entry name" value="TonB-dependent receptor, beta-barrel domain"/>
    <property type="match status" value="1"/>
</dbReference>
<dbReference type="eggNOG" id="COG1629">
    <property type="taxonomic scope" value="Bacteria"/>
</dbReference>
<evidence type="ECO:0000256" key="3">
    <source>
        <dbReference type="ARBA" id="ARBA00023237"/>
    </source>
</evidence>
<dbReference type="Proteomes" id="UP000025171">
    <property type="component" value="Unassembled WGS sequence"/>
</dbReference>
<sequence length="873" mass="96790">MLRRSHIRSLLLTSACLAWLAPAFAQTADPVEAPSPAPQQEDTEARQKTVVVRGQFIPDEKRSTSEVSSLIDESDFQLQGDSNAAGALARVAGIATADDQFIYVRGLNERYSSALLNGSPLPSPAPLRRVAPLDLFPTSALKSVLVQKTYSPNLPGEFGGGLVDLRTKAIPDHRFLTIGGGFSFDSETTLQHGLLYDGSDTDYLGIDDGARDRPSLADGLTRDFGQQLTDNSSLLVLQKGEIGPNVETSLTAGDRYDVSSDLSVGILGAFGYSNKWQTRVGERALAFDQAGELAEQYRVDRKSTENTVGMNGLAVLGFDLFDNHQITFTGLITRSTDKEGRTVQGINNEGVDLRTDALEWFERQLWTTQVLGEHVFPDLLGLEIEWRGSYSEALRNAPYQLSNQYAVLPDGSFRLNTSPAANRIQFSRVDDDTTDFGIDFTLPLARGGAACRYFCEIELKAGYAYVENDRVAESIIYNIEGTGATDGLNRLDYIYNYIFANGLGNVSQVVGPQFPPYYRATLETDAGYVGADIQLTPYIRAAIGARYEKSIQAVDVLTDLKDLTGNVVEGVNESEDLLPAFTLTWNPVEDIQVRGGYSETITRPQFRELAPPEFVDTETDLNFVGNPYLKNAAIKNYDIRAEYYFARDQFATFGVFYKELENPIEEFLVSLEPVRTSFINVPSAKLYGFEIEYEQKLPMQRWTGWSFFDSRDLQIKTNYTWSDSEIDANGDVAINAGSPLFPVRGLTPAAGRIEDGRRLQGQSEHLFNLQIGLLNEEAGSELNLLVNYVSDRIRTGEFVARGVPAFTEQPPTRIDLVWNKSFGGDGTDYEFSLNIENILGEGYQAYQELNGDRVDIDTYDEGTVFSFGLKRKF</sequence>
<gene>
    <name evidence="8" type="ORF">HJO_03010</name>
</gene>
<feature type="domain" description="TonB-dependent receptor plug" evidence="7">
    <location>
        <begin position="61"/>
        <end position="156"/>
    </location>
</feature>
<keyword evidence="5" id="KW-0732">Signal</keyword>
<dbReference type="Pfam" id="PF00593">
    <property type="entry name" value="TonB_dep_Rec_b-barrel"/>
    <property type="match status" value="1"/>
</dbReference>
<dbReference type="STRING" id="1280950.HJO_03010"/>
<dbReference type="OrthoDB" id="9768470at2"/>
<keyword evidence="8" id="KW-0675">Receptor</keyword>
<dbReference type="PANTHER" id="PTHR40980">
    <property type="entry name" value="PLUG DOMAIN-CONTAINING PROTEIN"/>
    <property type="match status" value="1"/>
</dbReference>
<keyword evidence="9" id="KW-1185">Reference proteome</keyword>
<dbReference type="Gene3D" id="2.170.130.10">
    <property type="entry name" value="TonB-dependent receptor, plug domain"/>
    <property type="match status" value="1"/>
</dbReference>
<feature type="chain" id="PRO_5001577705" evidence="5">
    <location>
        <begin position="26"/>
        <end position="873"/>
    </location>
</feature>